<feature type="region of interest" description="Disordered" evidence="1">
    <location>
        <begin position="94"/>
        <end position="113"/>
    </location>
</feature>
<accession>A0A816WC22</accession>
<dbReference type="Proteomes" id="UP000663824">
    <property type="component" value="Unassembled WGS sequence"/>
</dbReference>
<feature type="compositionally biased region" description="Polar residues" evidence="1">
    <location>
        <begin position="69"/>
        <end position="85"/>
    </location>
</feature>
<dbReference type="EMBL" id="CAJNRE010015264">
    <property type="protein sequence ID" value="CAF2135752.1"/>
    <property type="molecule type" value="Genomic_DNA"/>
</dbReference>
<dbReference type="Proteomes" id="UP000676336">
    <property type="component" value="Unassembled WGS sequence"/>
</dbReference>
<sequence>MEADEKFSGNTNEDLNELLKFDEATRLVSALLDSENEAYSLPLEGDWLTAQVSGRECFETYVPEEEYSPVQQSSPTAQRQHRSSLYTSRKYRIHFGTRPGSNSTGQLTYEECQ</sequence>
<dbReference type="EMBL" id="CAJOBI010001510">
    <property type="protein sequence ID" value="CAF3885201.1"/>
    <property type="molecule type" value="Genomic_DNA"/>
</dbReference>
<evidence type="ECO:0000313" key="4">
    <source>
        <dbReference type="Proteomes" id="UP000663824"/>
    </source>
</evidence>
<comment type="caution">
    <text evidence="2">The sequence shown here is derived from an EMBL/GenBank/DDBJ whole genome shotgun (WGS) entry which is preliminary data.</text>
</comment>
<protein>
    <submittedName>
        <fullName evidence="2">Uncharacterized protein</fullName>
    </submittedName>
</protein>
<name>A0A816WC22_9BILA</name>
<organism evidence="2 4">
    <name type="scientific">Rotaria magnacalcarata</name>
    <dbReference type="NCBI Taxonomy" id="392030"/>
    <lineage>
        <taxon>Eukaryota</taxon>
        <taxon>Metazoa</taxon>
        <taxon>Spiralia</taxon>
        <taxon>Gnathifera</taxon>
        <taxon>Rotifera</taxon>
        <taxon>Eurotatoria</taxon>
        <taxon>Bdelloidea</taxon>
        <taxon>Philodinida</taxon>
        <taxon>Philodinidae</taxon>
        <taxon>Rotaria</taxon>
    </lineage>
</organism>
<reference evidence="2" key="1">
    <citation type="submission" date="2021-02" db="EMBL/GenBank/DDBJ databases">
        <authorList>
            <person name="Nowell W R."/>
        </authorList>
    </citation>
    <scope>NUCLEOTIDE SEQUENCE</scope>
</reference>
<evidence type="ECO:0000313" key="2">
    <source>
        <dbReference type="EMBL" id="CAF2135752.1"/>
    </source>
</evidence>
<proteinExistence type="predicted"/>
<feature type="region of interest" description="Disordered" evidence="1">
    <location>
        <begin position="66"/>
        <end position="85"/>
    </location>
</feature>
<evidence type="ECO:0000256" key="1">
    <source>
        <dbReference type="SAM" id="MobiDB-lite"/>
    </source>
</evidence>
<evidence type="ECO:0000313" key="3">
    <source>
        <dbReference type="EMBL" id="CAF3885201.1"/>
    </source>
</evidence>
<dbReference type="AlphaFoldDB" id="A0A816WC22"/>
<gene>
    <name evidence="2" type="ORF">MBJ925_LOCUS28570</name>
    <name evidence="3" type="ORF">SMN809_LOCUS5821</name>
</gene>